<dbReference type="EMBL" id="CP002629">
    <property type="protein sequence ID" value="AEB10460.1"/>
    <property type="molecule type" value="Genomic_DNA"/>
</dbReference>
<sequence>MVEPASTVIWMALRSIPGLGVVIFHRLLKRFTSPDLVFQAPYEELIQVKGVSPAIAQAICDFNDWPRWDAALEHLVRLGGEVITFSDVRFPVLLRDIPYAPPFIYVRGSLSPADETGIAIIGSRKPSYYGRRTSHRLAVELSRHQVTIVSGLARGIDTAAHQGALDSGGRTLAVLGCGLDVIYPQENKALYQQISENGALVSEFPLGAAPEGRNFPIRNRIISGLSRGVVVVEAGSQSGAHITAHYALEQGREVFAVPGPIDSPGSIGPHRWIQQGAKLVQSAADILDEFTTLHRSSPMMAEAKVPTPSARIEDPIIAHLSNAPVQLDDLIRTSGLAAGEVMSRLTLLELQGLVRELPGKFFLLAD</sequence>
<evidence type="ECO:0000259" key="4">
    <source>
        <dbReference type="Pfam" id="PF02481"/>
    </source>
</evidence>
<feature type="domain" description="Smf/DprA SLOG" evidence="4">
    <location>
        <begin position="82"/>
        <end position="290"/>
    </location>
</feature>
<dbReference type="PANTHER" id="PTHR43022">
    <property type="entry name" value="PROTEIN SMF"/>
    <property type="match status" value="1"/>
</dbReference>
<keyword evidence="3" id="KW-0234">DNA repair</keyword>
<dbReference type="eggNOG" id="COG0322">
    <property type="taxonomic scope" value="Bacteria"/>
</dbReference>
<dbReference type="OrthoDB" id="9785707at2"/>
<name>F2NDW3_DESAR</name>
<keyword evidence="2" id="KW-0227">DNA damage</keyword>
<reference evidence="7 8" key="1">
    <citation type="journal article" date="2011" name="Stand. Genomic Sci.">
        <title>Complete genome sequence of the acetate-degrading sulfate reducer Desulfobacca acetoxidans type strain (ASRB2).</title>
        <authorList>
            <person name="Goker M."/>
            <person name="Teshima H."/>
            <person name="Lapidus A."/>
            <person name="Nolan M."/>
            <person name="Lucas S."/>
            <person name="Hammon N."/>
            <person name="Deshpande S."/>
            <person name="Cheng J.F."/>
            <person name="Tapia R."/>
            <person name="Han C."/>
            <person name="Goodwin L."/>
            <person name="Pitluck S."/>
            <person name="Huntemann M."/>
            <person name="Liolios K."/>
            <person name="Ivanova N."/>
            <person name="Pagani I."/>
            <person name="Mavromatis K."/>
            <person name="Ovchinikova G."/>
            <person name="Pati A."/>
            <person name="Chen A."/>
            <person name="Palaniappan K."/>
            <person name="Land M."/>
            <person name="Hauser L."/>
            <person name="Brambilla E.M."/>
            <person name="Rohde M."/>
            <person name="Spring S."/>
            <person name="Detter J.C."/>
            <person name="Woyke T."/>
            <person name="Bristow J."/>
            <person name="Eisen J.A."/>
            <person name="Markowitz V."/>
            <person name="Hugenholtz P."/>
            <person name="Kyrpides N.C."/>
            <person name="Klenk H.P."/>
        </authorList>
    </citation>
    <scope>NUCLEOTIDE SEQUENCE [LARGE SCALE GENOMIC DNA]</scope>
    <source>
        <strain evidence="8">ATCC 700848 / DSM 11109 / ASRB2</strain>
    </source>
</reference>
<dbReference type="InterPro" id="IPR003488">
    <property type="entry name" value="DprA"/>
</dbReference>
<evidence type="ECO:0000313" key="8">
    <source>
        <dbReference type="Proteomes" id="UP000000483"/>
    </source>
</evidence>
<feature type="domain" description="DisA/LigA helix-hairpin-helix motif" evidence="5">
    <location>
        <begin position="12"/>
        <end position="63"/>
    </location>
</feature>
<dbReference type="Pfam" id="PF17782">
    <property type="entry name" value="WHD_DprA"/>
    <property type="match status" value="1"/>
</dbReference>
<dbReference type="InterPro" id="IPR057666">
    <property type="entry name" value="DrpA_SLOG"/>
</dbReference>
<comment type="similarity">
    <text evidence="1">Belongs to the DprA/Smf family.</text>
</comment>
<dbReference type="Pfam" id="PF12826">
    <property type="entry name" value="HHH_2"/>
    <property type="match status" value="1"/>
</dbReference>
<dbReference type="SUPFAM" id="SSF102405">
    <property type="entry name" value="MCP/YpsA-like"/>
    <property type="match status" value="1"/>
</dbReference>
<dbReference type="InterPro" id="IPR041663">
    <property type="entry name" value="DisA/LigA_HHH"/>
</dbReference>
<dbReference type="Pfam" id="PF02481">
    <property type="entry name" value="DNA_processg_A"/>
    <property type="match status" value="1"/>
</dbReference>
<keyword evidence="8" id="KW-1185">Reference proteome</keyword>
<accession>F2NDW3</accession>
<dbReference type="Gene3D" id="1.10.10.10">
    <property type="entry name" value="Winged helix-like DNA-binding domain superfamily/Winged helix DNA-binding domain"/>
    <property type="match status" value="1"/>
</dbReference>
<organism evidence="7 8">
    <name type="scientific">Desulfobacca acetoxidans (strain ATCC 700848 / DSM 11109 / ASRB2)</name>
    <dbReference type="NCBI Taxonomy" id="880072"/>
    <lineage>
        <taxon>Bacteria</taxon>
        <taxon>Pseudomonadati</taxon>
        <taxon>Thermodesulfobacteriota</taxon>
        <taxon>Desulfobaccia</taxon>
        <taxon>Desulfobaccales</taxon>
        <taxon>Desulfobaccaceae</taxon>
        <taxon>Desulfobacca</taxon>
    </lineage>
</organism>
<dbReference type="HOGENOM" id="CLU_029601_1_1_7"/>
<dbReference type="KEGG" id="dao:Desac_2645"/>
<evidence type="ECO:0000256" key="3">
    <source>
        <dbReference type="ARBA" id="ARBA00023204"/>
    </source>
</evidence>
<dbReference type="STRING" id="880072.Desac_2645"/>
<dbReference type="RefSeq" id="WP_013707569.1">
    <property type="nucleotide sequence ID" value="NC_015388.1"/>
</dbReference>
<dbReference type="InterPro" id="IPR041614">
    <property type="entry name" value="DprA_WH"/>
</dbReference>
<evidence type="ECO:0000313" key="7">
    <source>
        <dbReference type="EMBL" id="AEB10460.1"/>
    </source>
</evidence>
<dbReference type="eggNOG" id="COG0758">
    <property type="taxonomic scope" value="Bacteria"/>
</dbReference>
<dbReference type="InterPro" id="IPR010994">
    <property type="entry name" value="RuvA_2-like"/>
</dbReference>
<dbReference type="NCBIfam" id="TIGR00732">
    <property type="entry name" value="dprA"/>
    <property type="match status" value="1"/>
</dbReference>
<evidence type="ECO:0000256" key="1">
    <source>
        <dbReference type="ARBA" id="ARBA00006525"/>
    </source>
</evidence>
<reference evidence="8" key="2">
    <citation type="submission" date="2011-03" db="EMBL/GenBank/DDBJ databases">
        <title>The complete genome of Desulfobacca acetoxidans DSM 11109.</title>
        <authorList>
            <consortium name="US DOE Joint Genome Institute (JGI-PGF)"/>
            <person name="Lucas S."/>
            <person name="Copeland A."/>
            <person name="Lapidus A."/>
            <person name="Bruce D."/>
            <person name="Goodwin L."/>
            <person name="Pitluck S."/>
            <person name="Peters L."/>
            <person name="Kyrpides N."/>
            <person name="Mavromatis K."/>
            <person name="Ivanova N."/>
            <person name="Ovchinnikova G."/>
            <person name="Teshima H."/>
            <person name="Detter J.C."/>
            <person name="Han C."/>
            <person name="Land M."/>
            <person name="Hauser L."/>
            <person name="Markowitz V."/>
            <person name="Cheng J.-F."/>
            <person name="Hugenholtz P."/>
            <person name="Woyke T."/>
            <person name="Wu D."/>
            <person name="Spring S."/>
            <person name="Schueler E."/>
            <person name="Brambilla E."/>
            <person name="Klenk H.-P."/>
            <person name="Eisen J.A."/>
        </authorList>
    </citation>
    <scope>NUCLEOTIDE SEQUENCE [LARGE SCALE GENOMIC DNA]</scope>
    <source>
        <strain evidence="8">ATCC 700848 / DSM 11109 / ASRB2</strain>
    </source>
</reference>
<dbReference type="AlphaFoldDB" id="F2NDW3"/>
<evidence type="ECO:0000259" key="6">
    <source>
        <dbReference type="Pfam" id="PF17782"/>
    </source>
</evidence>
<feature type="domain" description="DprA winged helix" evidence="6">
    <location>
        <begin position="303"/>
        <end position="360"/>
    </location>
</feature>
<proteinExistence type="inferred from homology"/>
<protein>
    <submittedName>
        <fullName evidence="7">DNA protecting protein DprA</fullName>
    </submittedName>
</protein>
<dbReference type="Proteomes" id="UP000000483">
    <property type="component" value="Chromosome"/>
</dbReference>
<dbReference type="GO" id="GO:0009294">
    <property type="term" value="P:DNA-mediated transformation"/>
    <property type="evidence" value="ECO:0007669"/>
    <property type="project" value="InterPro"/>
</dbReference>
<evidence type="ECO:0000259" key="5">
    <source>
        <dbReference type="Pfam" id="PF12826"/>
    </source>
</evidence>
<dbReference type="PANTHER" id="PTHR43022:SF1">
    <property type="entry name" value="PROTEIN SMF"/>
    <property type="match status" value="1"/>
</dbReference>
<dbReference type="SUPFAM" id="SSF47781">
    <property type="entry name" value="RuvA domain 2-like"/>
    <property type="match status" value="1"/>
</dbReference>
<dbReference type="InterPro" id="IPR036388">
    <property type="entry name" value="WH-like_DNA-bd_sf"/>
</dbReference>
<evidence type="ECO:0000256" key="2">
    <source>
        <dbReference type="ARBA" id="ARBA00022763"/>
    </source>
</evidence>
<dbReference type="Gene3D" id="3.40.50.450">
    <property type="match status" value="1"/>
</dbReference>
<gene>
    <name evidence="7" type="ordered locus">Desac_2645</name>
</gene>